<reference evidence="1" key="1">
    <citation type="journal article" date="2020" name="Nature">
        <title>Giant virus diversity and host interactions through global metagenomics.</title>
        <authorList>
            <person name="Schulz F."/>
            <person name="Roux S."/>
            <person name="Paez-Espino D."/>
            <person name="Jungbluth S."/>
            <person name="Walsh D.A."/>
            <person name="Denef V.J."/>
            <person name="McMahon K.D."/>
            <person name="Konstantinidis K.T."/>
            <person name="Eloe-Fadrosh E.A."/>
            <person name="Kyrpides N.C."/>
            <person name="Woyke T."/>
        </authorList>
    </citation>
    <scope>NUCLEOTIDE SEQUENCE</scope>
    <source>
        <strain evidence="1">GVMAG-M-3300023184-86</strain>
    </source>
</reference>
<sequence>MSSSEFIFFNNMKKELGIINYHLYEIIKIYENLIKNTEKFERENDSEEEKEGKNILKTKFIEFIELYNYKMIETTNIKNNIDIMIQEHCNHTYIHDTVDSGLDNSKNIEYCTKCYKSKK</sequence>
<dbReference type="EMBL" id="MN740168">
    <property type="protein sequence ID" value="QHT91738.1"/>
    <property type="molecule type" value="Genomic_DNA"/>
</dbReference>
<name>A0A6C0IF11_9ZZZZ</name>
<protein>
    <submittedName>
        <fullName evidence="1">Uncharacterized protein</fullName>
    </submittedName>
</protein>
<dbReference type="AlphaFoldDB" id="A0A6C0IF11"/>
<organism evidence="1">
    <name type="scientific">viral metagenome</name>
    <dbReference type="NCBI Taxonomy" id="1070528"/>
    <lineage>
        <taxon>unclassified sequences</taxon>
        <taxon>metagenomes</taxon>
        <taxon>organismal metagenomes</taxon>
    </lineage>
</organism>
<accession>A0A6C0IF11</accession>
<proteinExistence type="predicted"/>
<evidence type="ECO:0000313" key="1">
    <source>
        <dbReference type="EMBL" id="QHT91738.1"/>
    </source>
</evidence>